<dbReference type="InterPro" id="IPR050833">
    <property type="entry name" value="Poly_Biosynth_Transport"/>
</dbReference>
<evidence type="ECO:0000256" key="4">
    <source>
        <dbReference type="ARBA" id="ARBA00022989"/>
    </source>
</evidence>
<dbReference type="Pfam" id="PF01943">
    <property type="entry name" value="Polysacc_synt"/>
    <property type="match status" value="1"/>
</dbReference>
<feature type="transmembrane region" description="Helical" evidence="6">
    <location>
        <begin position="7"/>
        <end position="30"/>
    </location>
</feature>
<evidence type="ECO:0000313" key="7">
    <source>
        <dbReference type="EMBL" id="CEQ02210.1"/>
    </source>
</evidence>
<keyword evidence="4 6" id="KW-1133">Transmembrane helix</keyword>
<dbReference type="InterPro" id="IPR024923">
    <property type="entry name" value="PG_synth_SpoVB"/>
</dbReference>
<feature type="transmembrane region" description="Helical" evidence="6">
    <location>
        <begin position="316"/>
        <end position="337"/>
    </location>
</feature>
<evidence type="ECO:0000256" key="2">
    <source>
        <dbReference type="ARBA" id="ARBA00022475"/>
    </source>
</evidence>
<dbReference type="PIRSF" id="PIRSF038958">
    <property type="entry name" value="PG_synth_SpoVB"/>
    <property type="match status" value="1"/>
</dbReference>
<keyword evidence="5 6" id="KW-0472">Membrane</keyword>
<dbReference type="Proteomes" id="UP000049127">
    <property type="component" value="Unassembled WGS sequence"/>
</dbReference>
<feature type="transmembrane region" description="Helical" evidence="6">
    <location>
        <begin position="82"/>
        <end position="105"/>
    </location>
</feature>
<accession>A0A0C7PZU1</accession>
<feature type="transmembrane region" description="Helical" evidence="6">
    <location>
        <begin position="409"/>
        <end position="433"/>
    </location>
</feature>
<proteinExistence type="predicted"/>
<sequence>MKIPNLVYSTLILFISNFVVRIIGFLYKIFLSHNLSDIHLGVYHLVFNFLMICIALTTTGIPTALSCLVARKKAFNDKHGTNTLFISAIYISFFIATIIALFTWFNSNYLSIKILHSNHLSIFIFAICPAIVAITLSNIVRGYYYGIKKVTIPAISQILEQVTKILFVYLIAKNFDNPTLVCLSAIVGISIGECTSLIFMTFGLAKKTYIDNKYTIDMREFISASYDTVKMSLPITCNRMSNIVLNSISSMIIPSRLALSGITYSNALGIYGTISGMVSPFVYLPFMLVSALVVNIIPSISLEVSRKNTYAIKRKIFFSISITLIMGILCSFLFYFFGEDLCIFVFKNELAGTYLKNMFLIPLFLSLNHIISGILHSVGKEYISSLIGILSMIFQTTLLYFILPIPNVGINGYIIILTIIPFISFLACTLVLFKYLRSLR</sequence>
<dbReference type="PANTHER" id="PTHR30250">
    <property type="entry name" value="PST FAMILY PREDICTED COLANIC ACID TRANSPORTER"/>
    <property type="match status" value="1"/>
</dbReference>
<name>A0A0C7PZU1_PARSO</name>
<dbReference type="PANTHER" id="PTHR30250:SF21">
    <property type="entry name" value="LIPID II FLIPPASE MURJ"/>
    <property type="match status" value="1"/>
</dbReference>
<feature type="transmembrane region" description="Helical" evidence="6">
    <location>
        <begin position="357"/>
        <end position="375"/>
    </location>
</feature>
<protein>
    <submittedName>
        <fullName evidence="7">Polysaccharide biosynthesis/sporulation protein</fullName>
    </submittedName>
</protein>
<dbReference type="EMBL" id="CEKZ01000003">
    <property type="protein sequence ID" value="CEQ02210.1"/>
    <property type="molecule type" value="Genomic_DNA"/>
</dbReference>
<gene>
    <name evidence="7" type="primary">ykvU_1</name>
    <name evidence="7" type="ORF">R28058_00311</name>
</gene>
<feature type="transmembrane region" description="Helical" evidence="6">
    <location>
        <begin position="42"/>
        <end position="70"/>
    </location>
</feature>
<keyword evidence="3 6" id="KW-0812">Transmembrane</keyword>
<evidence type="ECO:0000256" key="3">
    <source>
        <dbReference type="ARBA" id="ARBA00022692"/>
    </source>
</evidence>
<dbReference type="InterPro" id="IPR002797">
    <property type="entry name" value="Polysacc_synth"/>
</dbReference>
<comment type="subcellular location">
    <subcellularLocation>
        <location evidence="1">Cell membrane</location>
        <topology evidence="1">Multi-pass membrane protein</topology>
    </subcellularLocation>
</comment>
<evidence type="ECO:0000313" key="8">
    <source>
        <dbReference type="Proteomes" id="UP000049127"/>
    </source>
</evidence>
<keyword evidence="2" id="KW-1003">Cell membrane</keyword>
<organism evidence="7 8">
    <name type="scientific">Paraclostridium sordellii</name>
    <name type="common">Clostridium sordellii</name>
    <dbReference type="NCBI Taxonomy" id="1505"/>
    <lineage>
        <taxon>Bacteria</taxon>
        <taxon>Bacillati</taxon>
        <taxon>Bacillota</taxon>
        <taxon>Clostridia</taxon>
        <taxon>Peptostreptococcales</taxon>
        <taxon>Peptostreptococcaceae</taxon>
        <taxon>Paraclostridium</taxon>
    </lineage>
</organism>
<evidence type="ECO:0000256" key="1">
    <source>
        <dbReference type="ARBA" id="ARBA00004651"/>
    </source>
</evidence>
<feature type="transmembrane region" description="Helical" evidence="6">
    <location>
        <begin position="120"/>
        <end position="140"/>
    </location>
</feature>
<dbReference type="GO" id="GO:0005886">
    <property type="term" value="C:plasma membrane"/>
    <property type="evidence" value="ECO:0007669"/>
    <property type="project" value="UniProtKB-SubCell"/>
</dbReference>
<feature type="transmembrane region" description="Helical" evidence="6">
    <location>
        <begin position="178"/>
        <end position="205"/>
    </location>
</feature>
<reference evidence="7 8" key="1">
    <citation type="submission" date="2015-01" db="EMBL/GenBank/DDBJ databases">
        <authorList>
            <person name="Aslett A.Martin."/>
            <person name="De Silva Nishadi"/>
        </authorList>
    </citation>
    <scope>NUCLEOTIDE SEQUENCE [LARGE SCALE GENOMIC DNA]</scope>
    <source>
        <strain evidence="7 8">R28058</strain>
    </source>
</reference>
<dbReference type="AlphaFoldDB" id="A0A0C7PZU1"/>
<feature type="transmembrane region" description="Helical" evidence="6">
    <location>
        <begin position="280"/>
        <end position="304"/>
    </location>
</feature>
<feature type="transmembrane region" description="Helical" evidence="6">
    <location>
        <begin position="382"/>
        <end position="403"/>
    </location>
</feature>
<evidence type="ECO:0000256" key="6">
    <source>
        <dbReference type="SAM" id="Phobius"/>
    </source>
</evidence>
<evidence type="ECO:0000256" key="5">
    <source>
        <dbReference type="ARBA" id="ARBA00023136"/>
    </source>
</evidence>